<keyword evidence="4 7" id="KW-1133">Transmembrane helix</keyword>
<feature type="region of interest" description="Disordered" evidence="9">
    <location>
        <begin position="1"/>
        <end position="68"/>
    </location>
</feature>
<dbReference type="Proteomes" id="UP000008827">
    <property type="component" value="Chromosome 12"/>
</dbReference>
<dbReference type="GO" id="GO:0030658">
    <property type="term" value="C:transport vesicle membrane"/>
    <property type="evidence" value="ECO:0007669"/>
    <property type="project" value="UniProtKB-SubCell"/>
</dbReference>
<comment type="function">
    <text evidence="1 7">Probably involved in membrane trafficking.</text>
</comment>
<comment type="caution">
    <text evidence="7">Lacks conserved residue(s) required for the propagation of feature annotation.</text>
</comment>
<dbReference type="Gramene" id="KRH25505">
    <property type="protein sequence ID" value="KRH25505"/>
    <property type="gene ID" value="GLYMA_12G108200"/>
</dbReference>
<dbReference type="Pfam" id="PF04144">
    <property type="entry name" value="SCAMP"/>
    <property type="match status" value="2"/>
</dbReference>
<comment type="subcellular location">
    <subcellularLocation>
        <location evidence="7">Cell membrane</location>
        <topology evidence="7">Multi-pass membrane protein</topology>
    </subcellularLocation>
    <subcellularLocation>
        <location evidence="7">Cytoplasmic vesicle</location>
        <location evidence="7">Secretory vesicle membrane</location>
        <topology evidence="7">Multi-pass membrane protein</topology>
    </subcellularLocation>
</comment>
<dbReference type="AlphaFoldDB" id="I1LRY4"/>
<evidence type="ECO:0000313" key="12">
    <source>
        <dbReference type="Proteomes" id="UP000008827"/>
    </source>
</evidence>
<evidence type="ECO:0000313" key="10">
    <source>
        <dbReference type="EMBL" id="KRH25505.1"/>
    </source>
</evidence>
<dbReference type="EMBL" id="CM000845">
    <property type="protein sequence ID" value="KRH25505.1"/>
    <property type="molecule type" value="Genomic_DNA"/>
</dbReference>
<reference evidence="11" key="2">
    <citation type="submission" date="2018-02" db="UniProtKB">
        <authorList>
            <consortium name="EnsemblPlants"/>
        </authorList>
    </citation>
    <scope>IDENTIFICATION</scope>
    <source>
        <strain evidence="11">Williams 82</strain>
    </source>
</reference>
<organism evidence="10">
    <name type="scientific">Glycine max</name>
    <name type="common">Soybean</name>
    <name type="synonym">Glycine hispida</name>
    <dbReference type="NCBI Taxonomy" id="3847"/>
    <lineage>
        <taxon>Eukaryota</taxon>
        <taxon>Viridiplantae</taxon>
        <taxon>Streptophyta</taxon>
        <taxon>Embryophyta</taxon>
        <taxon>Tracheophyta</taxon>
        <taxon>Spermatophyta</taxon>
        <taxon>Magnoliopsida</taxon>
        <taxon>eudicotyledons</taxon>
        <taxon>Gunneridae</taxon>
        <taxon>Pentapetalae</taxon>
        <taxon>rosids</taxon>
        <taxon>fabids</taxon>
        <taxon>Fabales</taxon>
        <taxon>Fabaceae</taxon>
        <taxon>Papilionoideae</taxon>
        <taxon>50 kb inversion clade</taxon>
        <taxon>NPAAA clade</taxon>
        <taxon>indigoferoid/millettioid clade</taxon>
        <taxon>Phaseoleae</taxon>
        <taxon>Glycine</taxon>
        <taxon>Glycine subgen. Soja</taxon>
    </lineage>
</organism>
<evidence type="ECO:0000256" key="7">
    <source>
        <dbReference type="RuleBase" id="RU363122"/>
    </source>
</evidence>
<name>I1LRY4_SOYBN</name>
<keyword evidence="3 7" id="KW-0812">Transmembrane</keyword>
<reference evidence="10" key="3">
    <citation type="submission" date="2018-07" db="EMBL/GenBank/DDBJ databases">
        <title>WGS assembly of Glycine max.</title>
        <authorList>
            <person name="Schmutz J."/>
            <person name="Cannon S."/>
            <person name="Schlueter J."/>
            <person name="Ma J."/>
            <person name="Mitros T."/>
            <person name="Nelson W."/>
            <person name="Hyten D."/>
            <person name="Song Q."/>
            <person name="Thelen J."/>
            <person name="Cheng J."/>
            <person name="Xu D."/>
            <person name="Hellsten U."/>
            <person name="May G."/>
            <person name="Yu Y."/>
            <person name="Sakurai T."/>
            <person name="Umezawa T."/>
            <person name="Bhattacharyya M."/>
            <person name="Sandhu D."/>
            <person name="Valliyodan B."/>
            <person name="Lindquist E."/>
            <person name="Peto M."/>
            <person name="Grant D."/>
            <person name="Shu S."/>
            <person name="Goodstein D."/>
            <person name="Barry K."/>
            <person name="Futrell-Griggs M."/>
            <person name="Abernathy B."/>
            <person name="Du J."/>
            <person name="Tian Z."/>
            <person name="Zhu L."/>
            <person name="Gill N."/>
            <person name="Joshi T."/>
            <person name="Libault M."/>
            <person name="Sethuraman A."/>
            <person name="Zhang X."/>
            <person name="Shinozaki K."/>
            <person name="Nguyen H."/>
            <person name="Wing R."/>
            <person name="Cregan P."/>
            <person name="Specht J."/>
            <person name="Grimwood J."/>
            <person name="Rokhsar D."/>
            <person name="Stacey G."/>
            <person name="Shoemaker R."/>
            <person name="Jackson S."/>
        </authorList>
    </citation>
    <scope>NUCLEOTIDE SEQUENCE</scope>
    <source>
        <tissue evidence="10">Callus</tissue>
    </source>
</reference>
<feature type="compositionally biased region" description="Polar residues" evidence="9">
    <location>
        <begin position="40"/>
        <end position="54"/>
    </location>
</feature>
<keyword evidence="6 7" id="KW-0968">Cytoplasmic vesicle</keyword>
<evidence type="ECO:0000256" key="3">
    <source>
        <dbReference type="ARBA" id="ARBA00022692"/>
    </source>
</evidence>
<keyword evidence="12" id="KW-1185">Reference proteome</keyword>
<dbReference type="GO" id="GO:0005886">
    <property type="term" value="C:plasma membrane"/>
    <property type="evidence" value="ECO:0007669"/>
    <property type="project" value="UniProtKB-SubCell"/>
</dbReference>
<protein>
    <recommendedName>
        <fullName evidence="7">Secretory carrier-associated membrane protein</fullName>
        <shortName evidence="7">Secretory carrier membrane protein</shortName>
    </recommendedName>
</protein>
<dbReference type="InterPro" id="IPR007273">
    <property type="entry name" value="SCAMP"/>
</dbReference>
<evidence type="ECO:0000256" key="4">
    <source>
        <dbReference type="ARBA" id="ARBA00022989"/>
    </source>
</evidence>
<dbReference type="PANTHER" id="PTHR10687">
    <property type="entry name" value="SECRETORY CARRIER-ASSOCIATED MEMBRANE PROTEIN SCAMP"/>
    <property type="match status" value="1"/>
</dbReference>
<sequence length="289" mass="32379">MSRYDPNPFDEEPIEVNPFADGTAKGKGSGQSSYSGGAFYTTNTGSVPSANSRLSPLPPEPYDRGATIDIPLDNAKDIKAKEKELQAKEAELKRREQELKRREDAIARAGIVIEEKNWPPFFPIIHHDIAKEIPIHLQRIQYIAFTTWLGLVLCLLWNIVAVTTAWIKGEGSYVLWYRPLYRAMRTDSALKFGWFFLLYMLHIAFCILAAVAPPIIFKGKSLTGILAAIDVLGDNALVGIFYFIGFGFFCLESVLSIWVIQQVYMYFRGSGKATVLKREAARGTMMAAL</sequence>
<evidence type="ECO:0000313" key="11">
    <source>
        <dbReference type="EnsemblPlants" id="KRH25505"/>
    </source>
</evidence>
<evidence type="ECO:0000256" key="9">
    <source>
        <dbReference type="SAM" id="MobiDB-lite"/>
    </source>
</evidence>
<feature type="coiled-coil region" evidence="8">
    <location>
        <begin position="75"/>
        <end position="105"/>
    </location>
</feature>
<proteinExistence type="inferred from homology"/>
<keyword evidence="7" id="KW-1003">Cell membrane</keyword>
<dbReference type="HOGENOM" id="CLU_066546_3_0_1"/>
<keyword evidence="8" id="KW-0175">Coiled coil</keyword>
<comment type="similarity">
    <text evidence="2 7">Belongs to the SCAMP family.</text>
</comment>
<evidence type="ECO:0000256" key="5">
    <source>
        <dbReference type="ARBA" id="ARBA00023136"/>
    </source>
</evidence>
<feature type="transmembrane region" description="Helical" evidence="7">
    <location>
        <begin position="188"/>
        <end position="216"/>
    </location>
</feature>
<evidence type="ECO:0000256" key="2">
    <source>
        <dbReference type="ARBA" id="ARBA00010482"/>
    </source>
</evidence>
<keyword evidence="7" id="KW-0813">Transport</keyword>
<gene>
    <name evidence="11" type="primary">LOC100796729</name>
    <name evidence="10" type="ORF">GLYMA_12G108200</name>
</gene>
<feature type="transmembrane region" description="Helical" evidence="7">
    <location>
        <begin position="236"/>
        <end position="260"/>
    </location>
</feature>
<feature type="transmembrane region" description="Helical" evidence="7">
    <location>
        <begin position="142"/>
        <end position="167"/>
    </location>
</feature>
<dbReference type="ExpressionAtlas" id="I1LRY4">
    <property type="expression patterns" value="baseline and differential"/>
</dbReference>
<keyword evidence="5 7" id="KW-0472">Membrane</keyword>
<accession>I1LRY4</accession>
<dbReference type="PANTHER" id="PTHR10687:SF76">
    <property type="entry name" value="SECRETORY CARRIER-ASSOCIATED MEMBRANE PROTEIN 1"/>
    <property type="match status" value="1"/>
</dbReference>
<reference evidence="10 11" key="1">
    <citation type="journal article" date="2010" name="Nature">
        <title>Genome sequence of the palaeopolyploid soybean.</title>
        <authorList>
            <person name="Schmutz J."/>
            <person name="Cannon S.B."/>
            <person name="Schlueter J."/>
            <person name="Ma J."/>
            <person name="Mitros T."/>
            <person name="Nelson W."/>
            <person name="Hyten D.L."/>
            <person name="Song Q."/>
            <person name="Thelen J.J."/>
            <person name="Cheng J."/>
            <person name="Xu D."/>
            <person name="Hellsten U."/>
            <person name="May G.D."/>
            <person name="Yu Y."/>
            <person name="Sakurai T."/>
            <person name="Umezawa T."/>
            <person name="Bhattacharyya M.K."/>
            <person name="Sandhu D."/>
            <person name="Valliyodan B."/>
            <person name="Lindquist E."/>
            <person name="Peto M."/>
            <person name="Grant D."/>
            <person name="Shu S."/>
            <person name="Goodstein D."/>
            <person name="Barry K."/>
            <person name="Futrell-Griggs M."/>
            <person name="Abernathy B."/>
            <person name="Du J."/>
            <person name="Tian Z."/>
            <person name="Zhu L."/>
            <person name="Gill N."/>
            <person name="Joshi T."/>
            <person name="Libault M."/>
            <person name="Sethuraman A."/>
            <person name="Zhang X.-C."/>
            <person name="Shinozaki K."/>
            <person name="Nguyen H.T."/>
            <person name="Wing R.A."/>
            <person name="Cregan P."/>
            <person name="Specht J."/>
            <person name="Grimwood J."/>
            <person name="Rokhsar D."/>
            <person name="Stacey G."/>
            <person name="Shoemaker R.C."/>
            <person name="Jackson S.A."/>
        </authorList>
    </citation>
    <scope>NUCLEOTIDE SEQUENCE</scope>
    <source>
        <strain evidence="11">cv. Williams 82</strain>
        <tissue evidence="10">Callus</tissue>
    </source>
</reference>
<evidence type="ECO:0000256" key="8">
    <source>
        <dbReference type="SAM" id="Coils"/>
    </source>
</evidence>
<dbReference type="GO" id="GO:0015031">
    <property type="term" value="P:protein transport"/>
    <property type="evidence" value="ECO:0007669"/>
    <property type="project" value="InterPro"/>
</dbReference>
<dbReference type="EnsemblPlants" id="KRH25505">
    <property type="protein sequence ID" value="KRH25505"/>
    <property type="gene ID" value="GLYMA_12G108200"/>
</dbReference>
<evidence type="ECO:0000256" key="6">
    <source>
        <dbReference type="ARBA" id="ARBA00023329"/>
    </source>
</evidence>
<evidence type="ECO:0000256" key="1">
    <source>
        <dbReference type="ARBA" id="ARBA00004003"/>
    </source>
</evidence>